<accession>A0A401L060</accession>
<protein>
    <recommendedName>
        <fullName evidence="3 6">Arabinogalactan endo-beta-1,4-galactanase</fullName>
        <ecNumber evidence="3 6">3.2.1.89</ecNumber>
    </recommendedName>
</protein>
<evidence type="ECO:0000313" key="7">
    <source>
        <dbReference type="EMBL" id="GCB24966.1"/>
    </source>
</evidence>
<dbReference type="InterPro" id="IPR011683">
    <property type="entry name" value="Glyco_hydro_53"/>
</dbReference>
<dbReference type="PANTHER" id="PTHR34983">
    <property type="entry name" value="ARABINOGALACTAN ENDO-BETA-1,4-GALACTANASE A"/>
    <property type="match status" value="1"/>
</dbReference>
<keyword evidence="8" id="KW-1185">Reference proteome</keyword>
<feature type="chain" id="PRO_5018807928" description="Arabinogalactan endo-beta-1,4-galactanase" evidence="6">
    <location>
        <begin position="17"/>
        <end position="325"/>
    </location>
</feature>
<evidence type="ECO:0000256" key="6">
    <source>
        <dbReference type="RuleBase" id="RU361192"/>
    </source>
</evidence>
<evidence type="ECO:0000313" key="8">
    <source>
        <dbReference type="Proteomes" id="UP000286921"/>
    </source>
</evidence>
<evidence type="ECO:0000256" key="4">
    <source>
        <dbReference type="ARBA" id="ARBA00022801"/>
    </source>
</evidence>
<keyword evidence="4 6" id="KW-0378">Hydrolase</keyword>
<comment type="caution">
    <text evidence="7">The sequence shown here is derived from an EMBL/GenBank/DDBJ whole genome shotgun (WGS) entry which is preliminary data.</text>
</comment>
<evidence type="ECO:0000256" key="2">
    <source>
        <dbReference type="ARBA" id="ARBA00010687"/>
    </source>
</evidence>
<evidence type="ECO:0000256" key="1">
    <source>
        <dbReference type="ARBA" id="ARBA00001695"/>
    </source>
</evidence>
<keyword evidence="6" id="KW-0732">Signal</keyword>
<dbReference type="EMBL" id="BDHI01000021">
    <property type="protein sequence ID" value="GCB24966.1"/>
    <property type="molecule type" value="Genomic_DNA"/>
</dbReference>
<dbReference type="GO" id="GO:0031218">
    <property type="term" value="F:arabinogalactan endo-1,4-beta-galactosidase activity"/>
    <property type="evidence" value="ECO:0007669"/>
    <property type="project" value="UniProtKB-EC"/>
</dbReference>
<dbReference type="GO" id="GO:0045490">
    <property type="term" value="P:pectin catabolic process"/>
    <property type="evidence" value="ECO:0007669"/>
    <property type="project" value="TreeGrafter"/>
</dbReference>
<organism evidence="7 8">
    <name type="scientific">Aspergillus awamori</name>
    <name type="common">Black koji mold</name>
    <dbReference type="NCBI Taxonomy" id="105351"/>
    <lineage>
        <taxon>Eukaryota</taxon>
        <taxon>Fungi</taxon>
        <taxon>Dikarya</taxon>
        <taxon>Ascomycota</taxon>
        <taxon>Pezizomycotina</taxon>
        <taxon>Eurotiomycetes</taxon>
        <taxon>Eurotiomycetidae</taxon>
        <taxon>Eurotiales</taxon>
        <taxon>Aspergillaceae</taxon>
        <taxon>Aspergillus</taxon>
    </lineage>
</organism>
<proteinExistence type="inferred from homology"/>
<dbReference type="AlphaFoldDB" id="A0A401L060"/>
<comment type="catalytic activity">
    <reaction evidence="1 6">
        <text>The enzyme specifically hydrolyzes (1-&gt;4)-beta-D-galactosidic linkages in type I arabinogalactans.</text>
        <dbReference type="EC" id="3.2.1.89"/>
    </reaction>
</comment>
<feature type="signal peptide" evidence="6">
    <location>
        <begin position="1"/>
        <end position="16"/>
    </location>
</feature>
<dbReference type="Proteomes" id="UP000286921">
    <property type="component" value="Unassembled WGS sequence"/>
</dbReference>
<dbReference type="EC" id="3.2.1.89" evidence="3 6"/>
<keyword evidence="5 6" id="KW-0326">Glycosidase</keyword>
<evidence type="ECO:0000256" key="3">
    <source>
        <dbReference type="ARBA" id="ARBA00012556"/>
    </source>
</evidence>
<dbReference type="Gene3D" id="3.20.20.80">
    <property type="entry name" value="Glycosidases"/>
    <property type="match status" value="1"/>
</dbReference>
<reference evidence="7 8" key="1">
    <citation type="submission" date="2016-09" db="EMBL/GenBank/DDBJ databases">
        <title>Aspergillus awamori IFM 58123T.</title>
        <authorList>
            <person name="Kusuya Y."/>
            <person name="Shimizu M."/>
            <person name="Takahashi H."/>
            <person name="Yaguchi T."/>
        </authorList>
    </citation>
    <scope>NUCLEOTIDE SEQUENCE [LARGE SCALE GENOMIC DNA]</scope>
    <source>
        <strain evidence="7 8">IFM 58123</strain>
    </source>
</reference>
<dbReference type="InterPro" id="IPR017853">
    <property type="entry name" value="GH"/>
</dbReference>
<comment type="similarity">
    <text evidence="2 6">Belongs to the glycosyl hydrolase 53 family.</text>
</comment>
<dbReference type="PANTHER" id="PTHR34983:SF1">
    <property type="entry name" value="ARABINOGALACTAN ENDO-BETA-1,4-GALACTANASE A"/>
    <property type="match status" value="1"/>
</dbReference>
<sequence>MFVPLLLAALPILSHAALTYRGADISSFELEDEGYSYKNLKGQPLALETILAEAGINSVRQPGKRVKAAGMSIYLDLHMSDTWADPSDQPTTDFSTLKWQLYNYTVEVCSTFADNNINIEIIPIGNETRAGLLWPLGETSSYSNMGALLYSGAWGVKDSNLATLPKIIIHLDDGWSWDQQSYFYKTVLSTGELLKTDFDYFGVLYYLFYSASVNIASLKTSLANLQSIYNKPVVVVEMNWPVPCPNPEYSCFSDLRLISFSVAGQQQFLGKLAAVVEATTDGQGVYYWEPAWITNAGVGSSCDENLMADRSTDEVYASFDILGKL</sequence>
<name>A0A401L060_ASPAW</name>
<evidence type="ECO:0000256" key="5">
    <source>
        <dbReference type="ARBA" id="ARBA00023295"/>
    </source>
</evidence>
<gene>
    <name evidence="7" type="ORF">AAWM_07851</name>
</gene>
<dbReference type="Pfam" id="PF07745">
    <property type="entry name" value="Glyco_hydro_53"/>
    <property type="match status" value="1"/>
</dbReference>
<dbReference type="GO" id="GO:0015926">
    <property type="term" value="F:glucosidase activity"/>
    <property type="evidence" value="ECO:0007669"/>
    <property type="project" value="InterPro"/>
</dbReference>
<dbReference type="SUPFAM" id="SSF51445">
    <property type="entry name" value="(Trans)glycosidases"/>
    <property type="match status" value="1"/>
</dbReference>